<name>W4K2C3_HETIT</name>
<organism evidence="1 2">
    <name type="scientific">Heterobasidion irregulare (strain TC 32-1)</name>
    <dbReference type="NCBI Taxonomy" id="747525"/>
    <lineage>
        <taxon>Eukaryota</taxon>
        <taxon>Fungi</taxon>
        <taxon>Dikarya</taxon>
        <taxon>Basidiomycota</taxon>
        <taxon>Agaricomycotina</taxon>
        <taxon>Agaricomycetes</taxon>
        <taxon>Russulales</taxon>
        <taxon>Bondarzewiaceae</taxon>
        <taxon>Heterobasidion</taxon>
        <taxon>Heterobasidion annosum species complex</taxon>
    </lineage>
</organism>
<feature type="non-terminal residue" evidence="1">
    <location>
        <position position="1"/>
    </location>
</feature>
<accession>W4K2C3</accession>
<dbReference type="GeneID" id="20670877"/>
<evidence type="ECO:0000313" key="2">
    <source>
        <dbReference type="Proteomes" id="UP000030671"/>
    </source>
</evidence>
<gene>
    <name evidence="1" type="ORF">HETIRDRAFT_322564</name>
</gene>
<dbReference type="RefSeq" id="XP_009548480.1">
    <property type="nucleotide sequence ID" value="XM_009550185.1"/>
</dbReference>
<evidence type="ECO:0000313" key="1">
    <source>
        <dbReference type="EMBL" id="ETW79952.1"/>
    </source>
</evidence>
<dbReference type="KEGG" id="hir:HETIRDRAFT_322564"/>
<protein>
    <submittedName>
        <fullName evidence="1">Uncharacterized protein</fullName>
    </submittedName>
</protein>
<dbReference type="EMBL" id="KI925460">
    <property type="protein sequence ID" value="ETW79952.1"/>
    <property type="molecule type" value="Genomic_DNA"/>
</dbReference>
<dbReference type="Proteomes" id="UP000030671">
    <property type="component" value="Unassembled WGS sequence"/>
</dbReference>
<dbReference type="HOGENOM" id="CLU_2694487_0_0_1"/>
<proteinExistence type="predicted"/>
<reference evidence="1 2" key="1">
    <citation type="journal article" date="2012" name="New Phytol.">
        <title>Insight into trade-off between wood decay and parasitism from the genome of a fungal forest pathogen.</title>
        <authorList>
            <person name="Olson A."/>
            <person name="Aerts A."/>
            <person name="Asiegbu F."/>
            <person name="Belbahri L."/>
            <person name="Bouzid O."/>
            <person name="Broberg A."/>
            <person name="Canback B."/>
            <person name="Coutinho P.M."/>
            <person name="Cullen D."/>
            <person name="Dalman K."/>
            <person name="Deflorio G."/>
            <person name="van Diepen L.T."/>
            <person name="Dunand C."/>
            <person name="Duplessis S."/>
            <person name="Durling M."/>
            <person name="Gonthier P."/>
            <person name="Grimwood J."/>
            <person name="Fossdal C.G."/>
            <person name="Hansson D."/>
            <person name="Henrissat B."/>
            <person name="Hietala A."/>
            <person name="Himmelstrand K."/>
            <person name="Hoffmeister D."/>
            <person name="Hogberg N."/>
            <person name="James T.Y."/>
            <person name="Karlsson M."/>
            <person name="Kohler A."/>
            <person name="Kues U."/>
            <person name="Lee Y.H."/>
            <person name="Lin Y.C."/>
            <person name="Lind M."/>
            <person name="Lindquist E."/>
            <person name="Lombard V."/>
            <person name="Lucas S."/>
            <person name="Lunden K."/>
            <person name="Morin E."/>
            <person name="Murat C."/>
            <person name="Park J."/>
            <person name="Raffaello T."/>
            <person name="Rouze P."/>
            <person name="Salamov A."/>
            <person name="Schmutz J."/>
            <person name="Solheim H."/>
            <person name="Stahlberg J."/>
            <person name="Velez H."/>
            <person name="de Vries R.P."/>
            <person name="Wiebenga A."/>
            <person name="Woodward S."/>
            <person name="Yakovlev I."/>
            <person name="Garbelotto M."/>
            <person name="Martin F."/>
            <person name="Grigoriev I.V."/>
            <person name="Stenlid J."/>
        </authorList>
    </citation>
    <scope>NUCLEOTIDE SEQUENCE [LARGE SCALE GENOMIC DNA]</scope>
    <source>
        <strain evidence="1 2">TC 32-1</strain>
    </source>
</reference>
<dbReference type="InParanoid" id="W4K2C3"/>
<sequence>PLEWDVFLRKVVKGSSRSGEVFDEPAIEVSKAQEGLYFLQVLRSWPGGDSINLDGVHRYIVRGDDESEVFDRVCFESAFGGFQE</sequence>
<keyword evidence="2" id="KW-1185">Reference proteome</keyword>
<dbReference type="AlphaFoldDB" id="W4K2C3"/>